<evidence type="ECO:0000313" key="5">
    <source>
        <dbReference type="EMBL" id="KAJ8602148.1"/>
    </source>
</evidence>
<dbReference type="SMART" id="SM00320">
    <property type="entry name" value="WD40"/>
    <property type="match status" value="6"/>
</dbReference>
<dbReference type="PROSITE" id="PS50294">
    <property type="entry name" value="WD_REPEATS_REGION"/>
    <property type="match status" value="1"/>
</dbReference>
<dbReference type="SUPFAM" id="SSF63829">
    <property type="entry name" value="Calcium-dependent phosphotriesterase"/>
    <property type="match status" value="1"/>
</dbReference>
<feature type="repeat" description="WD" evidence="3">
    <location>
        <begin position="838"/>
        <end position="870"/>
    </location>
</feature>
<name>A0AAD7UCW7_9STRA</name>
<dbReference type="EMBL" id="JAQMWT010000389">
    <property type="protein sequence ID" value="KAJ8602148.1"/>
    <property type="molecule type" value="Genomic_DNA"/>
</dbReference>
<feature type="compositionally biased region" description="Basic and acidic residues" evidence="4">
    <location>
        <begin position="222"/>
        <end position="233"/>
    </location>
</feature>
<keyword evidence="1 3" id="KW-0853">WD repeat</keyword>
<comment type="caution">
    <text evidence="5">The sequence shown here is derived from an EMBL/GenBank/DDBJ whole genome shotgun (WGS) entry which is preliminary data.</text>
</comment>
<keyword evidence="6" id="KW-1185">Reference proteome</keyword>
<dbReference type="PANTHER" id="PTHR13720">
    <property type="entry name" value="WD-40 REPEAT PROTEIN"/>
    <property type="match status" value="1"/>
</dbReference>
<dbReference type="PROSITE" id="PS50082">
    <property type="entry name" value="WD_REPEATS_2"/>
    <property type="match status" value="3"/>
</dbReference>
<proteinExistence type="predicted"/>
<keyword evidence="2" id="KW-0677">Repeat</keyword>
<dbReference type="Proteomes" id="UP001230188">
    <property type="component" value="Unassembled WGS sequence"/>
</dbReference>
<sequence>MAAAAAQVVVSTTTTTPRCVRSPAAQSLMPYCDVMRRVEEVSGIGKKGDAWRELDGNRMVVRARGNCGVANWARFPRIGDLGLEMRYVFVQYRVDGARAGMDLELGRRRTQEKFRISLSTRVKNPDPTVVGGALRGTLPGGPGWVMLAVDLDRCCARMGRSPEKTALRAVTARAEISVRGVWTARADYSVDPREAPKQMQDEDCVWVRFFPSEEEEEEEEAAPPREPPKRVDVAKAAPKVAAPPADEEEEESWFRLGARIGPCTILAWPFYAAGNAVCSTDGRVLSRQNARISALATRGSAAVVATYEKSATLWSFKQNELRWLCDWQPHEQLTSSLEFSEDASLLASTGLDSRKRHQICVWEVRRLQTQIVRIPRVPPVALVARQLLDLDVVRARWSVFEPRSALVSCGRENARFLRVDGRGHLPGAPAALQEYARGTTFVDVAFAAQVVLVASSKGTLLQLSYVDRSLLCVLRLHAAGISRVVATTEYVATASRDGLVRLWPLDFSDYLMEAEHESPVIDVALDGRKKTLLCATASTLGSLDVETRSYSTLARNHVGPIRDISISDNHKLVASCGEDGTIRVWEYGGAQTVELLSADEDKAGRVCWAGDDVLAVGFDSGSIRVFGDGDLNEIATTCQHAGAVSRLFFDEFLYSAGTDGYLVRYDERWLVADSVHVDVARPAKPQLRQQVDAAKAGDLVAALTSRDPASAALFDARLSRLRAIRVGEPLVDVGFENASVLWLSAASGVRYRFESGVRLETFAAAAGPVAPQDSSSLSSSAAAAAASSRWAKRAACPVPAAPDLVALAPGLVATADGQIVRVAALDPLHKRKRRRYGVLNHAARVERLVFARGGEGLVSADADGCLYFWQPRDPPRDASAVSLGRIFGKKTLIRDACWVPDCCLVGAIGCRLLRAPAGERLHDEPVLLVAATKASVAAATATKLFEYDASLEFLRKELEIPGVALICAASSSIFAATPSGVLDLDAMATIECDAVAMCARYGGVAVATATSVAIAAKVHDDDDGRRLEWRYSTTLAGASRLASSGDVLAATASNALWLLRGGGEDDDDDDDWVCAAHLAEPVVVALAVVSLDLAVASRSALRLYRIIDGCSLRPAHILRLADDPVALSAAPGLGVVFGRSGTVTFYQTDDDDV</sequence>
<evidence type="ECO:0000313" key="6">
    <source>
        <dbReference type="Proteomes" id="UP001230188"/>
    </source>
</evidence>
<evidence type="ECO:0000256" key="2">
    <source>
        <dbReference type="ARBA" id="ARBA00022737"/>
    </source>
</evidence>
<evidence type="ECO:0000256" key="3">
    <source>
        <dbReference type="PROSITE-ProRule" id="PRU00221"/>
    </source>
</evidence>
<dbReference type="PANTHER" id="PTHR13720:SF24">
    <property type="entry name" value="WD REPEAT-CONTAINING PROTEIN 90"/>
    <property type="match status" value="1"/>
</dbReference>
<feature type="repeat" description="WD" evidence="3">
    <location>
        <begin position="554"/>
        <end position="595"/>
    </location>
</feature>
<feature type="repeat" description="WD" evidence="3">
    <location>
        <begin position="474"/>
        <end position="513"/>
    </location>
</feature>
<dbReference type="InterPro" id="IPR036322">
    <property type="entry name" value="WD40_repeat_dom_sf"/>
</dbReference>
<dbReference type="Gene3D" id="2.130.10.10">
    <property type="entry name" value="YVTN repeat-like/Quinoprotein amine dehydrogenase"/>
    <property type="match status" value="3"/>
</dbReference>
<evidence type="ECO:0000256" key="4">
    <source>
        <dbReference type="SAM" id="MobiDB-lite"/>
    </source>
</evidence>
<dbReference type="InterPro" id="IPR001680">
    <property type="entry name" value="WD40_rpt"/>
</dbReference>
<evidence type="ECO:0000256" key="1">
    <source>
        <dbReference type="ARBA" id="ARBA00022574"/>
    </source>
</evidence>
<feature type="compositionally biased region" description="Low complexity" evidence="4">
    <location>
        <begin position="234"/>
        <end position="244"/>
    </location>
</feature>
<dbReference type="InterPro" id="IPR015943">
    <property type="entry name" value="WD40/YVTN_repeat-like_dom_sf"/>
</dbReference>
<dbReference type="InterPro" id="IPR050630">
    <property type="entry name" value="WD_repeat_EMAP"/>
</dbReference>
<reference evidence="5" key="1">
    <citation type="submission" date="2023-01" db="EMBL/GenBank/DDBJ databases">
        <title>Metagenome sequencing of chrysophaentin producing Chrysophaeum taylorii.</title>
        <authorList>
            <person name="Davison J."/>
            <person name="Bewley C."/>
        </authorList>
    </citation>
    <scope>NUCLEOTIDE SEQUENCE</scope>
    <source>
        <strain evidence="5">NIES-1699</strain>
    </source>
</reference>
<dbReference type="Pfam" id="PF00400">
    <property type="entry name" value="WD40"/>
    <property type="match status" value="2"/>
</dbReference>
<dbReference type="SUPFAM" id="SSF50978">
    <property type="entry name" value="WD40 repeat-like"/>
    <property type="match status" value="1"/>
</dbReference>
<feature type="region of interest" description="Disordered" evidence="4">
    <location>
        <begin position="215"/>
        <end position="248"/>
    </location>
</feature>
<protein>
    <submittedName>
        <fullName evidence="5">Uncharacterized protein</fullName>
    </submittedName>
</protein>
<organism evidence="5 6">
    <name type="scientific">Chrysophaeum taylorii</name>
    <dbReference type="NCBI Taxonomy" id="2483200"/>
    <lineage>
        <taxon>Eukaryota</taxon>
        <taxon>Sar</taxon>
        <taxon>Stramenopiles</taxon>
        <taxon>Ochrophyta</taxon>
        <taxon>Pelagophyceae</taxon>
        <taxon>Pelagomonadales</taxon>
        <taxon>Pelagomonadaceae</taxon>
        <taxon>Chrysophaeum</taxon>
    </lineage>
</organism>
<accession>A0AAD7UCW7</accession>
<gene>
    <name evidence="5" type="ORF">CTAYLR_003496</name>
</gene>
<dbReference type="AlphaFoldDB" id="A0AAD7UCW7"/>